<sequence>MRIVHLILTSRFAGSERHALELAAAQAADHDVTVVLRRAGTASRADAIGHRVDPRVKVEVVGDLFTPWQARRVLRRVKPDVAHAHLSGGCRALQGLDVPGCLRVATLHIHYKPRQHATLDGLIAIAPWQLHAIPAPLRAHTVQIDNWTLPRPAVADARARLRAEHGIDERTFVVGALGRAEAGKGLDVLIEAFERARLPDARLVIVGQGKAWKTLREQAGPQVLMPGFTEHPQDWLAAFDGFVSAARSEPFGLVLLEAMEAGLPILASATEGARHLAPQLPEPLLPIGDVDALATALRSLRAAGPRRLAYPMDGFRIEAKRAQIEAFYRDGLARLRGG</sequence>
<dbReference type="SUPFAM" id="SSF53756">
    <property type="entry name" value="UDP-Glycosyltransferase/glycogen phosphorylase"/>
    <property type="match status" value="1"/>
</dbReference>
<gene>
    <name evidence="2" type="ORF">SNE34_06185</name>
</gene>
<dbReference type="Pfam" id="PF13439">
    <property type="entry name" value="Glyco_transf_4"/>
    <property type="match status" value="1"/>
</dbReference>
<evidence type="ECO:0000313" key="3">
    <source>
        <dbReference type="Proteomes" id="UP001355056"/>
    </source>
</evidence>
<keyword evidence="2" id="KW-0808">Transferase</keyword>
<dbReference type="EC" id="2.4.-.-" evidence="2"/>
<protein>
    <submittedName>
        <fullName evidence="2">Glycosyltransferase</fullName>
        <ecNumber evidence="2">2.4.-.-</ecNumber>
    </submittedName>
</protein>
<comment type="caution">
    <text evidence="2">The sequence shown here is derived from an EMBL/GenBank/DDBJ whole genome shotgun (WGS) entry which is preliminary data.</text>
</comment>
<keyword evidence="3" id="KW-1185">Reference proteome</keyword>
<dbReference type="PANTHER" id="PTHR45947">
    <property type="entry name" value="SULFOQUINOVOSYL TRANSFERASE SQD2"/>
    <property type="match status" value="1"/>
</dbReference>
<organism evidence="2 3">
    <name type="scientific">Novilysobacter erysipheiresistens</name>
    <dbReference type="NCBI Taxonomy" id="1749332"/>
    <lineage>
        <taxon>Bacteria</taxon>
        <taxon>Pseudomonadati</taxon>
        <taxon>Pseudomonadota</taxon>
        <taxon>Gammaproteobacteria</taxon>
        <taxon>Lysobacterales</taxon>
        <taxon>Lysobacteraceae</taxon>
        <taxon>Novilysobacter</taxon>
    </lineage>
</organism>
<name>A0ABU7YX97_9GAMM</name>
<dbReference type="Pfam" id="PF13692">
    <property type="entry name" value="Glyco_trans_1_4"/>
    <property type="match status" value="1"/>
</dbReference>
<keyword evidence="2" id="KW-0328">Glycosyltransferase</keyword>
<proteinExistence type="predicted"/>
<dbReference type="InterPro" id="IPR028098">
    <property type="entry name" value="Glyco_trans_4-like_N"/>
</dbReference>
<dbReference type="Gene3D" id="3.40.50.2000">
    <property type="entry name" value="Glycogen Phosphorylase B"/>
    <property type="match status" value="2"/>
</dbReference>
<accession>A0ABU7YX97</accession>
<dbReference type="EMBL" id="JAXGFP010000003">
    <property type="protein sequence ID" value="MEG3183593.1"/>
    <property type="molecule type" value="Genomic_DNA"/>
</dbReference>
<dbReference type="PANTHER" id="PTHR45947:SF3">
    <property type="entry name" value="SULFOQUINOVOSYL TRANSFERASE SQD2"/>
    <property type="match status" value="1"/>
</dbReference>
<evidence type="ECO:0000259" key="1">
    <source>
        <dbReference type="Pfam" id="PF13439"/>
    </source>
</evidence>
<reference evidence="2 3" key="1">
    <citation type="journal article" date="2016" name="Int. J. Syst. Evol. Microbiol.">
        <title>Lysobacter erysipheiresistens sp. nov., an antagonist of powdery mildew, isolated from tobacco-cultivated soil.</title>
        <authorList>
            <person name="Xie B."/>
            <person name="Li T."/>
            <person name="Lin X."/>
            <person name="Wang C.J."/>
            <person name="Chen Y.J."/>
            <person name="Liu W.J."/>
            <person name="Zhao Z.W."/>
        </authorList>
    </citation>
    <scope>NUCLEOTIDE SEQUENCE [LARGE SCALE GENOMIC DNA]</scope>
    <source>
        <strain evidence="2 3">RS-LYSO-3</strain>
    </source>
</reference>
<dbReference type="InterPro" id="IPR050194">
    <property type="entry name" value="Glycosyltransferase_grp1"/>
</dbReference>
<dbReference type="GO" id="GO:0016757">
    <property type="term" value="F:glycosyltransferase activity"/>
    <property type="evidence" value="ECO:0007669"/>
    <property type="project" value="UniProtKB-KW"/>
</dbReference>
<feature type="domain" description="Glycosyltransferase subfamily 4-like N-terminal" evidence="1">
    <location>
        <begin position="14"/>
        <end position="121"/>
    </location>
</feature>
<dbReference type="RefSeq" id="WP_332615757.1">
    <property type="nucleotide sequence ID" value="NZ_JAXGFP010000003.1"/>
</dbReference>
<dbReference type="Proteomes" id="UP001355056">
    <property type="component" value="Unassembled WGS sequence"/>
</dbReference>
<evidence type="ECO:0000313" key="2">
    <source>
        <dbReference type="EMBL" id="MEG3183593.1"/>
    </source>
</evidence>